<evidence type="ECO:0000313" key="2">
    <source>
        <dbReference type="EMBL" id="GAA4008888.1"/>
    </source>
</evidence>
<dbReference type="RefSeq" id="WP_344705538.1">
    <property type="nucleotide sequence ID" value="NZ_BAABBQ010000001.1"/>
</dbReference>
<proteinExistence type="predicted"/>
<gene>
    <name evidence="2" type="ORF">GCM10022280_02070</name>
</gene>
<dbReference type="EMBL" id="BAABBQ010000001">
    <property type="protein sequence ID" value="GAA4008888.1"/>
    <property type="molecule type" value="Genomic_DNA"/>
</dbReference>
<comment type="caution">
    <text evidence="2">The sequence shown here is derived from an EMBL/GenBank/DDBJ whole genome shotgun (WGS) entry which is preliminary data.</text>
</comment>
<keyword evidence="3" id="KW-1185">Reference proteome</keyword>
<reference evidence="3" key="1">
    <citation type="journal article" date="2019" name="Int. J. Syst. Evol. Microbiol.">
        <title>The Global Catalogue of Microorganisms (GCM) 10K type strain sequencing project: providing services to taxonomists for standard genome sequencing and annotation.</title>
        <authorList>
            <consortium name="The Broad Institute Genomics Platform"/>
            <consortium name="The Broad Institute Genome Sequencing Center for Infectious Disease"/>
            <person name="Wu L."/>
            <person name="Ma J."/>
        </authorList>
    </citation>
    <scope>NUCLEOTIDE SEQUENCE [LARGE SCALE GENOMIC DNA]</scope>
    <source>
        <strain evidence="3">JCM 17563</strain>
    </source>
</reference>
<evidence type="ECO:0000313" key="3">
    <source>
        <dbReference type="Proteomes" id="UP001500235"/>
    </source>
</evidence>
<feature type="chain" id="PRO_5046652058" evidence="1">
    <location>
        <begin position="20"/>
        <end position="157"/>
    </location>
</feature>
<name>A0ABP7S9V3_9SPHN</name>
<organism evidence="2 3">
    <name type="scientific">Sphingomonas swuensis</name>
    <dbReference type="NCBI Taxonomy" id="977800"/>
    <lineage>
        <taxon>Bacteria</taxon>
        <taxon>Pseudomonadati</taxon>
        <taxon>Pseudomonadota</taxon>
        <taxon>Alphaproteobacteria</taxon>
        <taxon>Sphingomonadales</taxon>
        <taxon>Sphingomonadaceae</taxon>
        <taxon>Sphingomonas</taxon>
    </lineage>
</organism>
<sequence length="157" mass="16572">MTGRLLWLLVLLVPSVAGAQRLIHAGANWAALERGPGRCEAVGRSELVVPKGGIQPRAAFAFSRDGRRRGELHLILSRPARPGADALLQVGDASFLLFTRGRSAWSRGAAQERAILAAIRQATEMRVRAQGVGGRVSDRYLLAGAPTAIDAAALGCA</sequence>
<keyword evidence="1" id="KW-0732">Signal</keyword>
<accession>A0ABP7S9V3</accession>
<protein>
    <submittedName>
        <fullName evidence="2">Uncharacterized protein</fullName>
    </submittedName>
</protein>
<evidence type="ECO:0000256" key="1">
    <source>
        <dbReference type="SAM" id="SignalP"/>
    </source>
</evidence>
<feature type="signal peptide" evidence="1">
    <location>
        <begin position="1"/>
        <end position="19"/>
    </location>
</feature>
<dbReference type="Proteomes" id="UP001500235">
    <property type="component" value="Unassembled WGS sequence"/>
</dbReference>